<evidence type="ECO:0000313" key="1">
    <source>
        <dbReference type="EMBL" id="GAY24007.1"/>
    </source>
</evidence>
<comment type="caution">
    <text evidence="1">The sequence shown here is derived from an EMBL/GenBank/DDBJ whole genome shotgun (WGS) entry which is preliminary data.</text>
</comment>
<dbReference type="Pfam" id="PF11199">
    <property type="entry name" value="DUF2891"/>
    <property type="match status" value="1"/>
</dbReference>
<dbReference type="RefSeq" id="WP_099186641.1">
    <property type="nucleotide sequence ID" value="NZ_BEWI01000032.1"/>
</dbReference>
<evidence type="ECO:0000313" key="2">
    <source>
        <dbReference type="Proteomes" id="UP000221538"/>
    </source>
</evidence>
<organism evidence="1 2">
    <name type="scientific">Sphingobium fuliginis (strain ATCC 27551)</name>
    <dbReference type="NCBI Taxonomy" id="336203"/>
    <lineage>
        <taxon>Bacteria</taxon>
        <taxon>Pseudomonadati</taxon>
        <taxon>Pseudomonadota</taxon>
        <taxon>Alphaproteobacteria</taxon>
        <taxon>Sphingomonadales</taxon>
        <taxon>Sphingomonadaceae</taxon>
        <taxon>Sphingobium</taxon>
    </lineage>
</organism>
<proteinExistence type="predicted"/>
<name>A0A292ZKQ2_SPHSA</name>
<evidence type="ECO:0008006" key="3">
    <source>
        <dbReference type="Google" id="ProtNLM"/>
    </source>
</evidence>
<dbReference type="InterPro" id="IPR021365">
    <property type="entry name" value="DUF2891"/>
</dbReference>
<gene>
    <name evidence="1" type="ORF">SFOMI_4585</name>
</gene>
<dbReference type="Proteomes" id="UP000221538">
    <property type="component" value="Unassembled WGS sequence"/>
</dbReference>
<dbReference type="EMBL" id="BEWI01000032">
    <property type="protein sequence ID" value="GAY24007.1"/>
    <property type="molecule type" value="Genomic_DNA"/>
</dbReference>
<dbReference type="AlphaFoldDB" id="A0A292ZKQ2"/>
<protein>
    <recommendedName>
        <fullName evidence="3">DUF2891 domain-containing protein</fullName>
    </recommendedName>
</protein>
<accession>A0A292ZKQ2</accession>
<reference evidence="1 2" key="2">
    <citation type="journal article" date="2013" name="Environ. Sci. Technol.">
        <title>The 4-tert-butylphenol-utilizing bacterium Sphingobium fuliginis OMI can degrade bisphenols via phenolic ring hydroxylation and meta-cleavage pathway.</title>
        <authorList>
            <person name="Ogata Y."/>
            <person name="Goda S."/>
            <person name="Toyama T."/>
            <person name="Sei K."/>
            <person name="Ike M."/>
        </authorList>
    </citation>
    <scope>NUCLEOTIDE SEQUENCE [LARGE SCALE GENOMIC DNA]</scope>
    <source>
        <strain evidence="1 2">OMI</strain>
    </source>
</reference>
<sequence length="332" mass="37333">MRLDEAMAGRFLRLTLGHLTREWPYKLDQILASPDDLATPRSLHPAFYGSFDWHSCVHGWWQVMRLCRLFPHLPEVQAVDALADGTLTQQAIMGECMSLDRPMAAAFERPYGWGWLLALHDELAFRPARPWAKALAPLAERIADRLAAYLPRLCYPVRSGKHDNTAFALVHALRWARRRRANLALLIEERATGWFGGDRAARPWEPSGEDFLSPTLCEAMLMREVGGERFAGWLAAFMPDPFGDDMRALTSPATVTDRTDGRLAHMDGLNLSRAWCWFSLAPFLPLPERIRDIASIHLGSALPHLADDYMGEHWLATFAVLALTADDGHVAA</sequence>
<reference evidence="1 2" key="1">
    <citation type="journal article" date="2013" name="Biodegradation">
        <title>Occurrence of 4-tert-butylphenol (4-t-BP) biodegradation in an aquatic sample caused by the presence of Spirodela polyrrhiza and isolation of a 4-t-BP-utilizing bacterium.</title>
        <authorList>
            <person name="Ogata Y."/>
            <person name="Toyama T."/>
            <person name="Yu N."/>
            <person name="Wang X."/>
            <person name="Sei K."/>
            <person name="Ike M."/>
        </authorList>
    </citation>
    <scope>NUCLEOTIDE SEQUENCE [LARGE SCALE GENOMIC DNA]</scope>
    <source>
        <strain evidence="1 2">OMI</strain>
    </source>
</reference>